<evidence type="ECO:0000313" key="14">
    <source>
        <dbReference type="Proteomes" id="UP000830375"/>
    </source>
</evidence>
<sequence length="273" mass="30771">MEGLKVKWRKTDSETLVHLYQDGERRPESQQQDYHERAHFFTDQIQHGNFSLRMDNLRAEDEGQYTCEVYSQQDSGETVVQLNLSNVGFSVSRIMVLILCISASVSALLLGSMIYCRSQNTNTVLARFIDLSSERTYIITFGVLAGIILDLQPSLQFILLFYAFGSVRGGLYRVVPVYVFGSVGVVLLNSITLMTELILKTVNGDHAVGDLRVIVFPSECLFIFPLLFFRVFNTWMETAQQKLKIAKSAEVKFLPAAGNVTEETQSESVEPQT</sequence>
<dbReference type="InterPro" id="IPR013106">
    <property type="entry name" value="Ig_V-set"/>
</dbReference>
<evidence type="ECO:0000259" key="12">
    <source>
        <dbReference type="PROSITE" id="PS50835"/>
    </source>
</evidence>
<feature type="transmembrane region" description="Helical" evidence="11">
    <location>
        <begin position="177"/>
        <end position="199"/>
    </location>
</feature>
<evidence type="ECO:0000256" key="4">
    <source>
        <dbReference type="ARBA" id="ARBA00022729"/>
    </source>
</evidence>
<reference evidence="13 14" key="1">
    <citation type="submission" date="2022-01" db="EMBL/GenBank/DDBJ databases">
        <title>A high-quality chromosome-level genome assembly of rohu carp, Labeo rohita.</title>
        <authorList>
            <person name="Arick M.A. II"/>
            <person name="Hsu C.-Y."/>
            <person name="Magbanua Z."/>
            <person name="Pechanova O."/>
            <person name="Grover C."/>
            <person name="Miller E."/>
            <person name="Thrash A."/>
            <person name="Ezzel L."/>
            <person name="Alam S."/>
            <person name="Benzie J."/>
            <person name="Hamilton M."/>
            <person name="Karsi A."/>
            <person name="Lawrence M.L."/>
            <person name="Peterson D.G."/>
        </authorList>
    </citation>
    <scope>NUCLEOTIDE SEQUENCE [LARGE SCALE GENOMIC DNA]</scope>
    <source>
        <strain evidence="14">BAU-BD-2019</strain>
        <tissue evidence="13">Blood</tissue>
    </source>
</reference>
<evidence type="ECO:0000256" key="11">
    <source>
        <dbReference type="SAM" id="Phobius"/>
    </source>
</evidence>
<keyword evidence="2" id="KW-1003">Cell membrane</keyword>
<evidence type="ECO:0000256" key="2">
    <source>
        <dbReference type="ARBA" id="ARBA00022475"/>
    </source>
</evidence>
<dbReference type="InterPro" id="IPR007110">
    <property type="entry name" value="Ig-like_dom"/>
</dbReference>
<dbReference type="Pfam" id="PF07686">
    <property type="entry name" value="V-set"/>
    <property type="match status" value="1"/>
</dbReference>
<evidence type="ECO:0000256" key="10">
    <source>
        <dbReference type="ARBA" id="ARBA00023319"/>
    </source>
</evidence>
<dbReference type="PROSITE" id="PS50835">
    <property type="entry name" value="IG_LIKE"/>
    <property type="match status" value="1"/>
</dbReference>
<keyword evidence="6 11" id="KW-0472">Membrane</keyword>
<proteinExistence type="predicted"/>
<evidence type="ECO:0000256" key="7">
    <source>
        <dbReference type="ARBA" id="ARBA00023157"/>
    </source>
</evidence>
<evidence type="ECO:0000256" key="9">
    <source>
        <dbReference type="ARBA" id="ARBA00023180"/>
    </source>
</evidence>
<dbReference type="SUPFAM" id="SSF48726">
    <property type="entry name" value="Immunoglobulin"/>
    <property type="match status" value="1"/>
</dbReference>
<accession>A0ABQ8LCA5</accession>
<comment type="caution">
    <text evidence="13">The sequence shown here is derived from an EMBL/GenBank/DDBJ whole genome shotgun (WGS) entry which is preliminary data.</text>
</comment>
<dbReference type="InterPro" id="IPR036179">
    <property type="entry name" value="Ig-like_dom_sf"/>
</dbReference>
<keyword evidence="3 11" id="KW-0812">Transmembrane</keyword>
<feature type="transmembrane region" description="Helical" evidence="11">
    <location>
        <begin position="137"/>
        <end position="165"/>
    </location>
</feature>
<keyword evidence="5 11" id="KW-1133">Transmembrane helix</keyword>
<name>A0ABQ8LCA5_LABRO</name>
<dbReference type="InterPro" id="IPR013783">
    <property type="entry name" value="Ig-like_fold"/>
</dbReference>
<dbReference type="InterPro" id="IPR051713">
    <property type="entry name" value="T-cell_Activation_Regulation"/>
</dbReference>
<evidence type="ECO:0000256" key="3">
    <source>
        <dbReference type="ARBA" id="ARBA00022692"/>
    </source>
</evidence>
<dbReference type="PANTHER" id="PTHR25466">
    <property type="entry name" value="T-LYMPHOCYTE ACTIVATION ANTIGEN"/>
    <property type="match status" value="1"/>
</dbReference>
<evidence type="ECO:0000256" key="1">
    <source>
        <dbReference type="ARBA" id="ARBA00004251"/>
    </source>
</evidence>
<keyword evidence="14" id="KW-1185">Reference proteome</keyword>
<evidence type="ECO:0000256" key="8">
    <source>
        <dbReference type="ARBA" id="ARBA00023170"/>
    </source>
</evidence>
<keyword evidence="9" id="KW-0325">Glycoprotein</keyword>
<feature type="transmembrane region" description="Helical" evidence="11">
    <location>
        <begin position="211"/>
        <end position="232"/>
    </location>
</feature>
<feature type="domain" description="Ig-like" evidence="12">
    <location>
        <begin position="1"/>
        <end position="85"/>
    </location>
</feature>
<evidence type="ECO:0000256" key="6">
    <source>
        <dbReference type="ARBA" id="ARBA00023136"/>
    </source>
</evidence>
<evidence type="ECO:0000256" key="5">
    <source>
        <dbReference type="ARBA" id="ARBA00022989"/>
    </source>
</evidence>
<keyword evidence="10" id="KW-0393">Immunoglobulin domain</keyword>
<gene>
    <name evidence="13" type="ORF">H4Q32_029996</name>
</gene>
<dbReference type="EMBL" id="JACTAM010000103">
    <property type="protein sequence ID" value="KAI2647851.1"/>
    <property type="molecule type" value="Genomic_DNA"/>
</dbReference>
<keyword evidence="7" id="KW-1015">Disulfide bond</keyword>
<evidence type="ECO:0000313" key="13">
    <source>
        <dbReference type="EMBL" id="KAI2647851.1"/>
    </source>
</evidence>
<feature type="transmembrane region" description="Helical" evidence="11">
    <location>
        <begin position="94"/>
        <end position="116"/>
    </location>
</feature>
<comment type="subcellular location">
    <subcellularLocation>
        <location evidence="1">Cell membrane</location>
        <topology evidence="1">Single-pass type I membrane protein</topology>
    </subcellularLocation>
</comment>
<dbReference type="Proteomes" id="UP000830375">
    <property type="component" value="Unassembled WGS sequence"/>
</dbReference>
<dbReference type="Gene3D" id="2.60.40.10">
    <property type="entry name" value="Immunoglobulins"/>
    <property type="match status" value="1"/>
</dbReference>
<keyword evidence="4" id="KW-0732">Signal</keyword>
<organism evidence="13 14">
    <name type="scientific">Labeo rohita</name>
    <name type="common">Indian major carp</name>
    <name type="synonym">Cyprinus rohita</name>
    <dbReference type="NCBI Taxonomy" id="84645"/>
    <lineage>
        <taxon>Eukaryota</taxon>
        <taxon>Metazoa</taxon>
        <taxon>Chordata</taxon>
        <taxon>Craniata</taxon>
        <taxon>Vertebrata</taxon>
        <taxon>Euteleostomi</taxon>
        <taxon>Actinopterygii</taxon>
        <taxon>Neopterygii</taxon>
        <taxon>Teleostei</taxon>
        <taxon>Ostariophysi</taxon>
        <taxon>Cypriniformes</taxon>
        <taxon>Cyprinidae</taxon>
        <taxon>Labeoninae</taxon>
        <taxon>Labeonini</taxon>
        <taxon>Labeo</taxon>
    </lineage>
</organism>
<protein>
    <submittedName>
        <fullName evidence="13">Myelin-oligodendrocyte glycoprotein</fullName>
    </submittedName>
</protein>
<dbReference type="PANTHER" id="PTHR25466:SF14">
    <property type="entry name" value="BUTYROPHILIN SUBFAMILY 2 MEMBER A2-LIKE-RELATED"/>
    <property type="match status" value="1"/>
</dbReference>
<keyword evidence="8" id="KW-0675">Receptor</keyword>